<dbReference type="PANTHER" id="PTHR24379:SF121">
    <property type="entry name" value="C2H2-TYPE DOMAIN-CONTAINING PROTEIN"/>
    <property type="match status" value="1"/>
</dbReference>
<dbReference type="GO" id="GO:0008270">
    <property type="term" value="F:zinc ion binding"/>
    <property type="evidence" value="ECO:0007669"/>
    <property type="project" value="UniProtKB-KW"/>
</dbReference>
<accession>A0A9R0DFT8</accession>
<dbReference type="RefSeq" id="XP_035450794.2">
    <property type="nucleotide sequence ID" value="XM_035594901.2"/>
</dbReference>
<gene>
    <name evidence="8" type="primary">LOC118276559</name>
</gene>
<dbReference type="SUPFAM" id="SSF57667">
    <property type="entry name" value="beta-beta-alpha zinc fingers"/>
    <property type="match status" value="3"/>
</dbReference>
<proteinExistence type="predicted"/>
<dbReference type="SMART" id="SM00355">
    <property type="entry name" value="ZnF_C2H2"/>
    <property type="match status" value="7"/>
</dbReference>
<keyword evidence="2" id="KW-0677">Repeat</keyword>
<dbReference type="PROSITE" id="PS50157">
    <property type="entry name" value="ZINC_FINGER_C2H2_2"/>
    <property type="match status" value="4"/>
</dbReference>
<dbReference type="AlphaFoldDB" id="A0A9R0DFT8"/>
<evidence type="ECO:0000256" key="2">
    <source>
        <dbReference type="ARBA" id="ARBA00022737"/>
    </source>
</evidence>
<evidence type="ECO:0000313" key="8">
    <source>
        <dbReference type="RefSeq" id="XP_035450794.2"/>
    </source>
</evidence>
<dbReference type="Gene3D" id="3.30.160.60">
    <property type="entry name" value="Classic Zinc Finger"/>
    <property type="match status" value="3"/>
</dbReference>
<dbReference type="PROSITE" id="PS00028">
    <property type="entry name" value="ZINC_FINGER_C2H2_1"/>
    <property type="match status" value="4"/>
</dbReference>
<evidence type="ECO:0000256" key="4">
    <source>
        <dbReference type="ARBA" id="ARBA00022833"/>
    </source>
</evidence>
<keyword evidence="4" id="KW-0862">Zinc</keyword>
<organism evidence="7 8">
    <name type="scientific">Spodoptera frugiperda</name>
    <name type="common">Fall armyworm</name>
    <dbReference type="NCBI Taxonomy" id="7108"/>
    <lineage>
        <taxon>Eukaryota</taxon>
        <taxon>Metazoa</taxon>
        <taxon>Ecdysozoa</taxon>
        <taxon>Arthropoda</taxon>
        <taxon>Hexapoda</taxon>
        <taxon>Insecta</taxon>
        <taxon>Pterygota</taxon>
        <taxon>Neoptera</taxon>
        <taxon>Endopterygota</taxon>
        <taxon>Lepidoptera</taxon>
        <taxon>Glossata</taxon>
        <taxon>Ditrysia</taxon>
        <taxon>Noctuoidea</taxon>
        <taxon>Noctuidae</taxon>
        <taxon>Amphipyrinae</taxon>
        <taxon>Spodoptera</taxon>
    </lineage>
</organism>
<name>A0A9R0DFT8_SPOFR</name>
<feature type="domain" description="C2H2-type" evidence="6">
    <location>
        <begin position="225"/>
        <end position="254"/>
    </location>
</feature>
<keyword evidence="3 5" id="KW-0863">Zinc-finger</keyword>
<evidence type="ECO:0000313" key="7">
    <source>
        <dbReference type="Proteomes" id="UP000829999"/>
    </source>
</evidence>
<evidence type="ECO:0000259" key="6">
    <source>
        <dbReference type="PROSITE" id="PS50157"/>
    </source>
</evidence>
<dbReference type="InterPro" id="IPR013087">
    <property type="entry name" value="Znf_C2H2_type"/>
</dbReference>
<dbReference type="InterPro" id="IPR036236">
    <property type="entry name" value="Znf_C2H2_sf"/>
</dbReference>
<dbReference type="PANTHER" id="PTHR24379">
    <property type="entry name" value="KRAB AND ZINC FINGER DOMAIN-CONTAINING"/>
    <property type="match status" value="1"/>
</dbReference>
<evidence type="ECO:0000256" key="3">
    <source>
        <dbReference type="ARBA" id="ARBA00022771"/>
    </source>
</evidence>
<feature type="domain" description="C2H2-type" evidence="6">
    <location>
        <begin position="197"/>
        <end position="224"/>
    </location>
</feature>
<keyword evidence="1" id="KW-0479">Metal-binding</keyword>
<reference evidence="8" key="1">
    <citation type="submission" date="2025-08" db="UniProtKB">
        <authorList>
            <consortium name="RefSeq"/>
        </authorList>
    </citation>
    <scope>IDENTIFICATION</scope>
    <source>
        <tissue evidence="8">Whole larval tissue</tissue>
    </source>
</reference>
<evidence type="ECO:0000256" key="5">
    <source>
        <dbReference type="PROSITE-ProRule" id="PRU00042"/>
    </source>
</evidence>
<protein>
    <submittedName>
        <fullName evidence="8">Zinc finger protein 510-like isoform X2</fullName>
    </submittedName>
</protein>
<feature type="domain" description="C2H2-type" evidence="6">
    <location>
        <begin position="109"/>
        <end position="136"/>
    </location>
</feature>
<keyword evidence="7" id="KW-1185">Reference proteome</keyword>
<evidence type="ECO:0000256" key="1">
    <source>
        <dbReference type="ARBA" id="ARBA00022723"/>
    </source>
</evidence>
<dbReference type="GeneID" id="118276559"/>
<sequence length="287" mass="33919">MNVSEEEEEIKIEYFESFETDPLCENIAKCDTNVTKQSNIPNENINQQDSKAEDTWYKCIDSQGRYLCKFCDNSYSTIQTVRHHVKTKHCDKWNEMKSTGILKLRRRKLKCHICKKLFKNMLNLQEHTKSHGVENIQKSCFICHATFNNDTEILTHLVNEHESVKRKLHHCSLCGYSTPKLSHFKQHEKTHLDVKQIKCSKCDYTTYHTSNMKIHERIHLNDKPYTCLFPDCGYQCATKSGLSSHELQHGKERKFIYCDKCNYKTVYKQSLKKHIDSHRRNSLKSKF</sequence>
<feature type="domain" description="C2H2-type" evidence="6">
    <location>
        <begin position="169"/>
        <end position="196"/>
    </location>
</feature>
<dbReference type="Proteomes" id="UP000829999">
    <property type="component" value="Chromosome 17"/>
</dbReference>